<dbReference type="Proteomes" id="UP000824204">
    <property type="component" value="Unassembled WGS sequence"/>
</dbReference>
<organism evidence="1 2">
    <name type="scientific">Candidatus Borkfalkia faecipullorum</name>
    <dbReference type="NCBI Taxonomy" id="2838510"/>
    <lineage>
        <taxon>Bacteria</taxon>
        <taxon>Bacillati</taxon>
        <taxon>Bacillota</taxon>
        <taxon>Clostridia</taxon>
        <taxon>Christensenellales</taxon>
        <taxon>Christensenellaceae</taxon>
        <taxon>Candidatus Borkfalkia</taxon>
    </lineage>
</organism>
<name>A0A9D1V7R8_9FIRM</name>
<evidence type="ECO:0000313" key="1">
    <source>
        <dbReference type="EMBL" id="HIX07686.1"/>
    </source>
</evidence>
<proteinExistence type="predicted"/>
<gene>
    <name evidence="1" type="ORF">H9741_04380</name>
</gene>
<dbReference type="EMBL" id="DXFX01000055">
    <property type="protein sequence ID" value="HIX07686.1"/>
    <property type="molecule type" value="Genomic_DNA"/>
</dbReference>
<reference evidence="1" key="1">
    <citation type="journal article" date="2021" name="PeerJ">
        <title>Extensive microbial diversity within the chicken gut microbiome revealed by metagenomics and culture.</title>
        <authorList>
            <person name="Gilroy R."/>
            <person name="Ravi A."/>
            <person name="Getino M."/>
            <person name="Pursley I."/>
            <person name="Horton D.L."/>
            <person name="Alikhan N.F."/>
            <person name="Baker D."/>
            <person name="Gharbi K."/>
            <person name="Hall N."/>
            <person name="Watson M."/>
            <person name="Adriaenssens E.M."/>
            <person name="Foster-Nyarko E."/>
            <person name="Jarju S."/>
            <person name="Secka A."/>
            <person name="Antonio M."/>
            <person name="Oren A."/>
            <person name="Chaudhuri R.R."/>
            <person name="La Ragione R."/>
            <person name="Hildebrand F."/>
            <person name="Pallen M.J."/>
        </authorList>
    </citation>
    <scope>NUCLEOTIDE SEQUENCE</scope>
    <source>
        <strain evidence="1">811</strain>
    </source>
</reference>
<evidence type="ECO:0000313" key="2">
    <source>
        <dbReference type="Proteomes" id="UP000824204"/>
    </source>
</evidence>
<reference evidence="1" key="2">
    <citation type="submission" date="2021-04" db="EMBL/GenBank/DDBJ databases">
        <authorList>
            <person name="Gilroy R."/>
        </authorList>
    </citation>
    <scope>NUCLEOTIDE SEQUENCE</scope>
    <source>
        <strain evidence="1">811</strain>
    </source>
</reference>
<protein>
    <submittedName>
        <fullName evidence="1">Uncharacterized protein</fullName>
    </submittedName>
</protein>
<accession>A0A9D1V7R8</accession>
<sequence length="61" mass="6782">MIETAIQKGSYVYVYGQGNRTLFSCPGELHGFTSATVSVRRGSYVYTYDARGHVISSHYAK</sequence>
<comment type="caution">
    <text evidence="1">The sequence shown here is derived from an EMBL/GenBank/DDBJ whole genome shotgun (WGS) entry which is preliminary data.</text>
</comment>
<dbReference type="AlphaFoldDB" id="A0A9D1V7R8"/>